<evidence type="ECO:0000256" key="1">
    <source>
        <dbReference type="ARBA" id="ARBA00004141"/>
    </source>
</evidence>
<feature type="transmembrane region" description="Helical" evidence="3">
    <location>
        <begin position="92"/>
        <end position="110"/>
    </location>
</feature>
<feature type="transmembrane region" description="Helical" evidence="3">
    <location>
        <begin position="195"/>
        <end position="214"/>
    </location>
</feature>
<evidence type="ECO:0000256" key="2">
    <source>
        <dbReference type="SAM" id="MobiDB-lite"/>
    </source>
</evidence>
<dbReference type="PANTHER" id="PTHR23520:SF5">
    <property type="entry name" value="TRANSPORTER, PUTATIVE (AFU_ORTHOLOGUE AFUA_3G04000)-RELATED"/>
    <property type="match status" value="1"/>
</dbReference>
<feature type="compositionally biased region" description="Low complexity" evidence="2">
    <location>
        <begin position="239"/>
        <end position="258"/>
    </location>
</feature>
<protein>
    <recommendedName>
        <fullName evidence="6">Major facilitator superfamily (MFS) profile domain-containing protein</fullName>
    </recommendedName>
</protein>
<dbReference type="InterPro" id="IPR036259">
    <property type="entry name" value="MFS_trans_sf"/>
</dbReference>
<feature type="compositionally biased region" description="Basic and acidic residues" evidence="2">
    <location>
        <begin position="578"/>
        <end position="593"/>
    </location>
</feature>
<gene>
    <name evidence="4" type="ORF">FKW77_003612</name>
</gene>
<evidence type="ECO:0000313" key="5">
    <source>
        <dbReference type="Proteomes" id="UP000316270"/>
    </source>
</evidence>
<feature type="region of interest" description="Disordered" evidence="2">
    <location>
        <begin position="224"/>
        <end position="291"/>
    </location>
</feature>
<accession>A0A517LMK4</accession>
<keyword evidence="3" id="KW-0812">Transmembrane</keyword>
<dbReference type="STRING" id="50376.A0A517LMK4"/>
<dbReference type="AlphaFoldDB" id="A0A517LMK4"/>
<dbReference type="PANTHER" id="PTHR23520">
    <property type="entry name" value="TRANSPORTER, PUTATIVE (AFU_ORTHOLOGUE AFUA_3G04000)-RELATED"/>
    <property type="match status" value="1"/>
</dbReference>
<proteinExistence type="predicted"/>
<feature type="transmembrane region" description="Helical" evidence="3">
    <location>
        <begin position="39"/>
        <end position="59"/>
    </location>
</feature>
<feature type="transmembrane region" description="Helical" evidence="3">
    <location>
        <begin position="116"/>
        <end position="136"/>
    </location>
</feature>
<dbReference type="EMBL" id="CP042200">
    <property type="protein sequence ID" value="QDS76873.1"/>
    <property type="molecule type" value="Genomic_DNA"/>
</dbReference>
<feature type="transmembrane region" description="Helical" evidence="3">
    <location>
        <begin position="12"/>
        <end position="32"/>
    </location>
</feature>
<feature type="transmembrane region" description="Helical" evidence="3">
    <location>
        <begin position="157"/>
        <end position="179"/>
    </location>
</feature>
<dbReference type="Pfam" id="PF07690">
    <property type="entry name" value="MFS_1"/>
    <property type="match status" value="2"/>
</dbReference>
<organism evidence="4 5">
    <name type="scientific">Venturia effusa</name>
    <dbReference type="NCBI Taxonomy" id="50376"/>
    <lineage>
        <taxon>Eukaryota</taxon>
        <taxon>Fungi</taxon>
        <taxon>Dikarya</taxon>
        <taxon>Ascomycota</taxon>
        <taxon>Pezizomycotina</taxon>
        <taxon>Dothideomycetes</taxon>
        <taxon>Pleosporomycetidae</taxon>
        <taxon>Venturiales</taxon>
        <taxon>Venturiaceae</taxon>
        <taxon>Venturia</taxon>
    </lineage>
</organism>
<dbReference type="OrthoDB" id="10027823at2759"/>
<feature type="transmembrane region" description="Helical" evidence="3">
    <location>
        <begin position="341"/>
        <end position="360"/>
    </location>
</feature>
<sequence>MATILFTPFQYLYRLTGLSSVVATGWDAWLIILTRTSRMFAYGFNALIMALFFEEMGYADDLMGLFFTLTLLGDVLLSLLLTLVADGLGRRKVLFGGSALMVLSGAAFALSENYWVLLFAAVVGVISPSGGEIGPFRAIEESTLSHLTVPDTRAEVLTWYIVTATVGTSAGLVFCGNLVDRLQEKGWTAKEAYHTLFWIYSACGVANMLLTLFLSSKCEAESHSSNQEQKYKSVPQAEPSSSRSPSPRTHARTPSSTPLMDSDGRPSPPPAAPAIHSKPPPAPKPKSGGIASKFAQISPESRPILYKLTAIMSLDSLSSGMSAQSLLSLYITRRFSIPKGYLGSILSVSSFIAAFMNIWSGAIAKRIGLIKTMVFTHLPSAIFLALLPVPRKLWGTVALLFARSCLSSLDQAPRTAFIAAVVKPGERTAVMGIVNVLKILAQSGGPSVTGLLAGHRLFWLAFVLAGSFKVCYDIGLLTLFVGTKLHKYEGNQENAQPARDEEEEDLSGLVDDSDDDDSGDESETGEGGKKYEAIRSPVKSQKRPRKSFSLPSMKQPRDRQGSDESLEGDLASPRGHRRQDSFPLKRSDGQLRK</sequence>
<dbReference type="SUPFAM" id="SSF103473">
    <property type="entry name" value="MFS general substrate transporter"/>
    <property type="match status" value="1"/>
</dbReference>
<feature type="transmembrane region" description="Helical" evidence="3">
    <location>
        <begin position="65"/>
        <end position="85"/>
    </location>
</feature>
<feature type="compositionally biased region" description="Pro residues" evidence="2">
    <location>
        <begin position="266"/>
        <end position="284"/>
    </location>
</feature>
<keyword evidence="3" id="KW-1133">Transmembrane helix</keyword>
<evidence type="ECO:0000256" key="3">
    <source>
        <dbReference type="SAM" id="Phobius"/>
    </source>
</evidence>
<feature type="compositionally biased region" description="Acidic residues" evidence="2">
    <location>
        <begin position="500"/>
        <end position="524"/>
    </location>
</feature>
<dbReference type="Gene3D" id="1.20.1250.20">
    <property type="entry name" value="MFS general substrate transporter like domains"/>
    <property type="match status" value="2"/>
</dbReference>
<evidence type="ECO:0000313" key="4">
    <source>
        <dbReference type="EMBL" id="QDS76873.1"/>
    </source>
</evidence>
<name>A0A517LMK4_9PEZI</name>
<keyword evidence="5" id="KW-1185">Reference proteome</keyword>
<dbReference type="GO" id="GO:0022857">
    <property type="term" value="F:transmembrane transporter activity"/>
    <property type="evidence" value="ECO:0007669"/>
    <property type="project" value="InterPro"/>
</dbReference>
<keyword evidence="3" id="KW-0472">Membrane</keyword>
<dbReference type="InterPro" id="IPR011701">
    <property type="entry name" value="MFS"/>
</dbReference>
<comment type="subcellular location">
    <subcellularLocation>
        <location evidence="1">Membrane</location>
        <topology evidence="1">Multi-pass membrane protein</topology>
    </subcellularLocation>
</comment>
<evidence type="ECO:0008006" key="6">
    <source>
        <dbReference type="Google" id="ProtNLM"/>
    </source>
</evidence>
<reference evidence="4 5" key="1">
    <citation type="submission" date="2019-07" db="EMBL/GenBank/DDBJ databases">
        <title>Finished genome of Venturia effusa.</title>
        <authorList>
            <person name="Young C.A."/>
            <person name="Cox M.P."/>
            <person name="Ganley A.R.D."/>
            <person name="David W.J."/>
        </authorList>
    </citation>
    <scope>NUCLEOTIDE SEQUENCE [LARGE SCALE GENOMIC DNA]</scope>
    <source>
        <strain evidence="5">albino</strain>
    </source>
</reference>
<dbReference type="GO" id="GO:0000329">
    <property type="term" value="C:fungal-type vacuole membrane"/>
    <property type="evidence" value="ECO:0007669"/>
    <property type="project" value="TreeGrafter"/>
</dbReference>
<dbReference type="Proteomes" id="UP000316270">
    <property type="component" value="Chromosome 16"/>
</dbReference>
<feature type="region of interest" description="Disordered" evidence="2">
    <location>
        <begin position="491"/>
        <end position="593"/>
    </location>
</feature>